<dbReference type="AlphaFoldDB" id="A0AAJ0GXM6"/>
<sequence length="110" mass="12698">MTVAQQGPPQIRFPRTLRTVGDLYQLWRHGLAMMPSIDELEKQWGSQWRPRNERQIFSMRKVVMDGVVRLAGTRGWPEEDAVQEVEKQRMEGGNLSLDAPAKHIKATRKS</sequence>
<dbReference type="InterPro" id="IPR052146">
    <property type="entry name" value="HOT1"/>
</dbReference>
<evidence type="ECO:0000313" key="2">
    <source>
        <dbReference type="EMBL" id="KAK3307755.1"/>
    </source>
</evidence>
<organism evidence="2 3">
    <name type="scientific">Chaetomium strumarium</name>
    <dbReference type="NCBI Taxonomy" id="1170767"/>
    <lineage>
        <taxon>Eukaryota</taxon>
        <taxon>Fungi</taxon>
        <taxon>Dikarya</taxon>
        <taxon>Ascomycota</taxon>
        <taxon>Pezizomycotina</taxon>
        <taxon>Sordariomycetes</taxon>
        <taxon>Sordariomycetidae</taxon>
        <taxon>Sordariales</taxon>
        <taxon>Chaetomiaceae</taxon>
        <taxon>Chaetomium</taxon>
    </lineage>
</organism>
<proteinExistence type="predicted"/>
<dbReference type="PANTHER" id="PTHR37784">
    <property type="entry name" value="PROTEIN MSN1"/>
    <property type="match status" value="1"/>
</dbReference>
<dbReference type="RefSeq" id="XP_062723535.1">
    <property type="nucleotide sequence ID" value="XM_062866673.1"/>
</dbReference>
<feature type="domain" description="Transcription activator GCR1-like" evidence="1">
    <location>
        <begin position="11"/>
        <end position="89"/>
    </location>
</feature>
<evidence type="ECO:0000313" key="3">
    <source>
        <dbReference type="Proteomes" id="UP001273166"/>
    </source>
</evidence>
<gene>
    <name evidence="2" type="ORF">B0T15DRAFT_490361</name>
</gene>
<dbReference type="GO" id="GO:0060963">
    <property type="term" value="P:positive regulation of ribosomal protein gene transcription by RNA polymerase II"/>
    <property type="evidence" value="ECO:0007669"/>
    <property type="project" value="TreeGrafter"/>
</dbReference>
<name>A0AAJ0GXM6_9PEZI</name>
<dbReference type="GO" id="GO:0000978">
    <property type="term" value="F:RNA polymerase II cis-regulatory region sequence-specific DNA binding"/>
    <property type="evidence" value="ECO:0007669"/>
    <property type="project" value="TreeGrafter"/>
</dbReference>
<dbReference type="GeneID" id="87885502"/>
<accession>A0AAJ0GXM6</accession>
<comment type="caution">
    <text evidence="2">The sequence shown here is derived from an EMBL/GenBank/DDBJ whole genome shotgun (WGS) entry which is preliminary data.</text>
</comment>
<dbReference type="EMBL" id="JAUDZG010000002">
    <property type="protein sequence ID" value="KAK3307755.1"/>
    <property type="molecule type" value="Genomic_DNA"/>
</dbReference>
<dbReference type="Pfam" id="PF12550">
    <property type="entry name" value="GCR1_C"/>
    <property type="match status" value="1"/>
</dbReference>
<reference evidence="2" key="2">
    <citation type="submission" date="2023-06" db="EMBL/GenBank/DDBJ databases">
        <authorList>
            <consortium name="Lawrence Berkeley National Laboratory"/>
            <person name="Mondo S.J."/>
            <person name="Hensen N."/>
            <person name="Bonometti L."/>
            <person name="Westerberg I."/>
            <person name="Brannstrom I.O."/>
            <person name="Guillou S."/>
            <person name="Cros-Aarteil S."/>
            <person name="Calhoun S."/>
            <person name="Haridas S."/>
            <person name="Kuo A."/>
            <person name="Pangilinan J."/>
            <person name="Riley R."/>
            <person name="Labutti K."/>
            <person name="Andreopoulos B."/>
            <person name="Lipzen A."/>
            <person name="Chen C."/>
            <person name="Yanf M."/>
            <person name="Daum C."/>
            <person name="Ng V."/>
            <person name="Clum A."/>
            <person name="Steindorff A."/>
            <person name="Ohm R."/>
            <person name="Martin F."/>
            <person name="Silar P."/>
            <person name="Natvig D."/>
            <person name="Lalanne C."/>
            <person name="Gautier V."/>
            <person name="Ament-Velasquez S.L."/>
            <person name="Kruys A."/>
            <person name="Hutchinson M.I."/>
            <person name="Powell A.J."/>
            <person name="Barry K."/>
            <person name="Miller A.N."/>
            <person name="Grigoriev I.V."/>
            <person name="Debuchy R."/>
            <person name="Gladieux P."/>
            <person name="Thoren M.H."/>
            <person name="Johannesson H."/>
        </authorList>
    </citation>
    <scope>NUCLEOTIDE SEQUENCE</scope>
    <source>
        <strain evidence="2">CBS 333.67</strain>
    </source>
</reference>
<reference evidence="2" key="1">
    <citation type="journal article" date="2023" name="Mol. Phylogenet. Evol.">
        <title>Genome-scale phylogeny and comparative genomics of the fungal order Sordariales.</title>
        <authorList>
            <person name="Hensen N."/>
            <person name="Bonometti L."/>
            <person name="Westerberg I."/>
            <person name="Brannstrom I.O."/>
            <person name="Guillou S."/>
            <person name="Cros-Aarteil S."/>
            <person name="Calhoun S."/>
            <person name="Haridas S."/>
            <person name="Kuo A."/>
            <person name="Mondo S."/>
            <person name="Pangilinan J."/>
            <person name="Riley R."/>
            <person name="LaButti K."/>
            <person name="Andreopoulos B."/>
            <person name="Lipzen A."/>
            <person name="Chen C."/>
            <person name="Yan M."/>
            <person name="Daum C."/>
            <person name="Ng V."/>
            <person name="Clum A."/>
            <person name="Steindorff A."/>
            <person name="Ohm R.A."/>
            <person name="Martin F."/>
            <person name="Silar P."/>
            <person name="Natvig D.O."/>
            <person name="Lalanne C."/>
            <person name="Gautier V."/>
            <person name="Ament-Velasquez S.L."/>
            <person name="Kruys A."/>
            <person name="Hutchinson M.I."/>
            <person name="Powell A.J."/>
            <person name="Barry K."/>
            <person name="Miller A.N."/>
            <person name="Grigoriev I.V."/>
            <person name="Debuchy R."/>
            <person name="Gladieux P."/>
            <person name="Hiltunen Thoren M."/>
            <person name="Johannesson H."/>
        </authorList>
    </citation>
    <scope>NUCLEOTIDE SEQUENCE</scope>
    <source>
        <strain evidence="2">CBS 333.67</strain>
    </source>
</reference>
<dbReference type="InterPro" id="IPR022210">
    <property type="entry name" value="TF_GCR1-like"/>
</dbReference>
<dbReference type="PANTHER" id="PTHR37784:SF2">
    <property type="entry name" value="HIGH-OSMOLARITY-INDUCED TRANSCRIPTION PROTEIN 1"/>
    <property type="match status" value="1"/>
</dbReference>
<evidence type="ECO:0000259" key="1">
    <source>
        <dbReference type="Pfam" id="PF12550"/>
    </source>
</evidence>
<protein>
    <submittedName>
        <fullName evidence="2">Transcriptional activator of glycolytic enzymes-domain-containing protein</fullName>
    </submittedName>
</protein>
<keyword evidence="3" id="KW-1185">Reference proteome</keyword>
<dbReference type="GO" id="GO:0000981">
    <property type="term" value="F:DNA-binding transcription factor activity, RNA polymerase II-specific"/>
    <property type="evidence" value="ECO:0007669"/>
    <property type="project" value="TreeGrafter"/>
</dbReference>
<dbReference type="Proteomes" id="UP001273166">
    <property type="component" value="Unassembled WGS sequence"/>
</dbReference>